<sequence>MQLRGQLLNLNFNVSRPVDRQLYSMCNSLNVEDIYHYLAVFVGTNRVSSKVVQKENFLQR</sequence>
<accession>A0AAW1D8U1</accession>
<gene>
    <name evidence="1" type="ORF">O3M35_008487</name>
</gene>
<dbReference type="EMBL" id="JAPXFL010000005">
    <property type="protein sequence ID" value="KAK9506585.1"/>
    <property type="molecule type" value="Genomic_DNA"/>
</dbReference>
<evidence type="ECO:0000313" key="2">
    <source>
        <dbReference type="Proteomes" id="UP001461498"/>
    </source>
</evidence>
<comment type="caution">
    <text evidence="1">The sequence shown here is derived from an EMBL/GenBank/DDBJ whole genome shotgun (WGS) entry which is preliminary data.</text>
</comment>
<proteinExistence type="predicted"/>
<organism evidence="1 2">
    <name type="scientific">Rhynocoris fuscipes</name>
    <dbReference type="NCBI Taxonomy" id="488301"/>
    <lineage>
        <taxon>Eukaryota</taxon>
        <taxon>Metazoa</taxon>
        <taxon>Ecdysozoa</taxon>
        <taxon>Arthropoda</taxon>
        <taxon>Hexapoda</taxon>
        <taxon>Insecta</taxon>
        <taxon>Pterygota</taxon>
        <taxon>Neoptera</taxon>
        <taxon>Paraneoptera</taxon>
        <taxon>Hemiptera</taxon>
        <taxon>Heteroptera</taxon>
        <taxon>Panheteroptera</taxon>
        <taxon>Cimicomorpha</taxon>
        <taxon>Reduviidae</taxon>
        <taxon>Harpactorinae</taxon>
        <taxon>Harpactorini</taxon>
        <taxon>Rhynocoris</taxon>
    </lineage>
</organism>
<dbReference type="AlphaFoldDB" id="A0AAW1D8U1"/>
<evidence type="ECO:0000313" key="1">
    <source>
        <dbReference type="EMBL" id="KAK9506585.1"/>
    </source>
</evidence>
<keyword evidence="2" id="KW-1185">Reference proteome</keyword>
<protein>
    <submittedName>
        <fullName evidence="1">Uncharacterized protein</fullName>
    </submittedName>
</protein>
<name>A0AAW1D8U1_9HEMI</name>
<reference evidence="1 2" key="1">
    <citation type="submission" date="2022-12" db="EMBL/GenBank/DDBJ databases">
        <title>Chromosome-level genome assembly of true bugs.</title>
        <authorList>
            <person name="Ma L."/>
            <person name="Li H."/>
        </authorList>
    </citation>
    <scope>NUCLEOTIDE SEQUENCE [LARGE SCALE GENOMIC DNA]</scope>
    <source>
        <strain evidence="1">Lab_2022b</strain>
    </source>
</reference>
<dbReference type="Proteomes" id="UP001461498">
    <property type="component" value="Unassembled WGS sequence"/>
</dbReference>